<dbReference type="Pfam" id="PF01588">
    <property type="entry name" value="tRNA_bind"/>
    <property type="match status" value="1"/>
</dbReference>
<dbReference type="InterPro" id="IPR051270">
    <property type="entry name" value="Tyrosine-tRNA_ligase_regulator"/>
</dbReference>
<evidence type="ECO:0000259" key="4">
    <source>
        <dbReference type="PROSITE" id="PS50886"/>
    </source>
</evidence>
<dbReference type="SUPFAM" id="SSF50249">
    <property type="entry name" value="Nucleic acid-binding proteins"/>
    <property type="match status" value="1"/>
</dbReference>
<dbReference type="FunFam" id="2.40.50.140:FF:000165">
    <property type="entry name" value="Chaperone CsaA"/>
    <property type="match status" value="1"/>
</dbReference>
<dbReference type="GO" id="GO:0000049">
    <property type="term" value="F:tRNA binding"/>
    <property type="evidence" value="ECO:0007669"/>
    <property type="project" value="UniProtKB-UniRule"/>
</dbReference>
<dbReference type="CDD" id="cd02798">
    <property type="entry name" value="tRNA_bind_CsaA"/>
    <property type="match status" value="1"/>
</dbReference>
<dbReference type="NCBIfam" id="NF007495">
    <property type="entry name" value="PRK10089.1-4"/>
    <property type="match status" value="1"/>
</dbReference>
<evidence type="ECO:0000313" key="6">
    <source>
        <dbReference type="Proteomes" id="UP000628448"/>
    </source>
</evidence>
<dbReference type="NCBIfam" id="TIGR02222">
    <property type="entry name" value="chap_CsaA"/>
    <property type="match status" value="1"/>
</dbReference>
<keyword evidence="1 3" id="KW-0820">tRNA-binding</keyword>
<reference evidence="5" key="1">
    <citation type="submission" date="2020-11" db="EMBL/GenBank/DDBJ databases">
        <title>Bacterial whole genome sequence for Panacibacter sp. DH6.</title>
        <authorList>
            <person name="Le V."/>
            <person name="Ko S."/>
            <person name="Ahn C.-Y."/>
            <person name="Oh H.-M."/>
        </authorList>
    </citation>
    <scope>NUCLEOTIDE SEQUENCE</scope>
    <source>
        <strain evidence="5">DH6</strain>
    </source>
</reference>
<dbReference type="InterPro" id="IPR012340">
    <property type="entry name" value="NA-bd_OB-fold"/>
</dbReference>
<dbReference type="AlphaFoldDB" id="A0A931EAL3"/>
<keyword evidence="2 3" id="KW-0694">RNA-binding</keyword>
<dbReference type="EMBL" id="JADWYR010000002">
    <property type="protein sequence ID" value="MBG9377319.1"/>
    <property type="molecule type" value="Genomic_DNA"/>
</dbReference>
<dbReference type="PANTHER" id="PTHR11586">
    <property type="entry name" value="TRNA-AMINOACYLATION COFACTOR ARC1 FAMILY MEMBER"/>
    <property type="match status" value="1"/>
</dbReference>
<protein>
    <submittedName>
        <fullName evidence="5">tRNA-binding protein</fullName>
    </submittedName>
</protein>
<dbReference type="NCBIfam" id="NF007494">
    <property type="entry name" value="PRK10089.1-3"/>
    <property type="match status" value="1"/>
</dbReference>
<dbReference type="Gene3D" id="2.40.50.140">
    <property type="entry name" value="Nucleic acid-binding proteins"/>
    <property type="match status" value="1"/>
</dbReference>
<evidence type="ECO:0000256" key="1">
    <source>
        <dbReference type="ARBA" id="ARBA00022555"/>
    </source>
</evidence>
<gene>
    <name evidence="5" type="ORF">I5907_13840</name>
</gene>
<comment type="caution">
    <text evidence="5">The sequence shown here is derived from an EMBL/GenBank/DDBJ whole genome shotgun (WGS) entry which is preliminary data.</text>
</comment>
<accession>A0A931EAL3</accession>
<name>A0A931EAL3_9BACT</name>
<sequence length="109" mass="12180">MITWEDFEKVEMRTGTIIAVNDFPKARKPAYQLTIDFGTLGTKRSSAQITHHYTKEALLNRQVIAVVNFPPKQIANFISECLVLGVYDEDNNVVLLQPTKSTGNGLKIG</sequence>
<dbReference type="RefSeq" id="WP_196991407.1">
    <property type="nucleotide sequence ID" value="NZ_JADWYR010000002.1"/>
</dbReference>
<evidence type="ECO:0000256" key="2">
    <source>
        <dbReference type="ARBA" id="ARBA00022884"/>
    </source>
</evidence>
<evidence type="ECO:0000313" key="5">
    <source>
        <dbReference type="EMBL" id="MBG9377319.1"/>
    </source>
</evidence>
<dbReference type="PROSITE" id="PS50886">
    <property type="entry name" value="TRBD"/>
    <property type="match status" value="1"/>
</dbReference>
<dbReference type="PANTHER" id="PTHR11586:SF37">
    <property type="entry name" value="TRNA-BINDING DOMAIN-CONTAINING PROTEIN"/>
    <property type="match status" value="1"/>
</dbReference>
<keyword evidence="6" id="KW-1185">Reference proteome</keyword>
<dbReference type="InterPro" id="IPR008231">
    <property type="entry name" value="CsaA"/>
</dbReference>
<organism evidence="5 6">
    <name type="scientific">Panacibacter microcysteis</name>
    <dbReference type="NCBI Taxonomy" id="2793269"/>
    <lineage>
        <taxon>Bacteria</taxon>
        <taxon>Pseudomonadati</taxon>
        <taxon>Bacteroidota</taxon>
        <taxon>Chitinophagia</taxon>
        <taxon>Chitinophagales</taxon>
        <taxon>Chitinophagaceae</taxon>
        <taxon>Panacibacter</taxon>
    </lineage>
</organism>
<dbReference type="Proteomes" id="UP000628448">
    <property type="component" value="Unassembled WGS sequence"/>
</dbReference>
<feature type="domain" description="TRNA-binding" evidence="4">
    <location>
        <begin position="6"/>
        <end position="109"/>
    </location>
</feature>
<dbReference type="InterPro" id="IPR002547">
    <property type="entry name" value="tRNA-bd_dom"/>
</dbReference>
<evidence type="ECO:0000256" key="3">
    <source>
        <dbReference type="PROSITE-ProRule" id="PRU00209"/>
    </source>
</evidence>
<proteinExistence type="predicted"/>